<dbReference type="CDD" id="cd05244">
    <property type="entry name" value="BVR-B_like_SDR_a"/>
    <property type="match status" value="1"/>
</dbReference>
<dbReference type="PANTHER" id="PTHR43355:SF2">
    <property type="entry name" value="FLAVIN REDUCTASE (NADPH)"/>
    <property type="match status" value="1"/>
</dbReference>
<sequence length="209" mass="22797">MKIGIIGATGKSGMTILNEAVSRNLDVTAIVRNKAKLDDKTINVIEKDLFSLTTEDLSSFDVVVDAFAAWGDNVDQHSTSLAHLTNILKDTDTRLFVVGGAGSLYVDMDKKIQLMDGAEFPDAYKPLAVAMGKALDSLRQVTDVNWLYISPAAMFDSEGQKTGNYVLAGEEFSTNDKGDSYISYLDYAVAAVDLMSQSEYNQTRVSVRN</sequence>
<dbReference type="PANTHER" id="PTHR43355">
    <property type="entry name" value="FLAVIN REDUCTASE (NADPH)"/>
    <property type="match status" value="1"/>
</dbReference>
<accession>A0A6G8AUQ9</accession>
<dbReference type="GO" id="GO:0016646">
    <property type="term" value="F:oxidoreductase activity, acting on the CH-NH group of donors, NAD or NADP as acceptor"/>
    <property type="evidence" value="ECO:0007669"/>
    <property type="project" value="TreeGrafter"/>
</dbReference>
<organism evidence="2 3">
    <name type="scientific">Vagococcus hydrophili</name>
    <dbReference type="NCBI Taxonomy" id="2714947"/>
    <lineage>
        <taxon>Bacteria</taxon>
        <taxon>Bacillati</taxon>
        <taxon>Bacillota</taxon>
        <taxon>Bacilli</taxon>
        <taxon>Lactobacillales</taxon>
        <taxon>Enterococcaceae</taxon>
        <taxon>Vagococcus</taxon>
    </lineage>
</organism>
<name>A0A6G8AUQ9_9ENTE</name>
<keyword evidence="3" id="KW-1185">Reference proteome</keyword>
<feature type="domain" description="NAD(P)-binding" evidence="1">
    <location>
        <begin position="7"/>
        <end position="193"/>
    </location>
</feature>
<dbReference type="AlphaFoldDB" id="A0A6G8AUQ9"/>
<dbReference type="Gene3D" id="3.40.50.720">
    <property type="entry name" value="NAD(P)-binding Rossmann-like Domain"/>
    <property type="match status" value="1"/>
</dbReference>
<protein>
    <submittedName>
        <fullName evidence="2">NAD(P)H-binding protein</fullName>
    </submittedName>
</protein>
<dbReference type="RefSeq" id="WP_166034811.1">
    <property type="nucleotide sequence ID" value="NZ_CP049887.1"/>
</dbReference>
<dbReference type="KEGG" id="vhy:G7082_09230"/>
<reference evidence="2 3" key="1">
    <citation type="submission" date="2020-03" db="EMBL/GenBank/DDBJ databases">
        <title>Vagococcus sp. nov., isolated from beetles.</title>
        <authorList>
            <person name="Hyun D.-W."/>
            <person name="Bae J.-W."/>
        </authorList>
    </citation>
    <scope>NUCLEOTIDE SEQUENCE [LARGE SCALE GENOMIC DNA]</scope>
    <source>
        <strain evidence="2 3">HDW17B</strain>
    </source>
</reference>
<dbReference type="Pfam" id="PF13460">
    <property type="entry name" value="NAD_binding_10"/>
    <property type="match status" value="1"/>
</dbReference>
<gene>
    <name evidence="2" type="ORF">G7082_09230</name>
</gene>
<dbReference type="EMBL" id="CP049887">
    <property type="protein sequence ID" value="QIL48675.1"/>
    <property type="molecule type" value="Genomic_DNA"/>
</dbReference>
<evidence type="ECO:0000313" key="2">
    <source>
        <dbReference type="EMBL" id="QIL48675.1"/>
    </source>
</evidence>
<evidence type="ECO:0000259" key="1">
    <source>
        <dbReference type="Pfam" id="PF13460"/>
    </source>
</evidence>
<evidence type="ECO:0000313" key="3">
    <source>
        <dbReference type="Proteomes" id="UP000501747"/>
    </source>
</evidence>
<dbReference type="InterPro" id="IPR036291">
    <property type="entry name" value="NAD(P)-bd_dom_sf"/>
</dbReference>
<proteinExistence type="predicted"/>
<dbReference type="SUPFAM" id="SSF51735">
    <property type="entry name" value="NAD(P)-binding Rossmann-fold domains"/>
    <property type="match status" value="1"/>
</dbReference>
<dbReference type="InterPro" id="IPR051606">
    <property type="entry name" value="Polyketide_Oxido-like"/>
</dbReference>
<dbReference type="InterPro" id="IPR016040">
    <property type="entry name" value="NAD(P)-bd_dom"/>
</dbReference>
<dbReference type="Proteomes" id="UP000501747">
    <property type="component" value="Chromosome"/>
</dbReference>